<sequence length="441" mass="47707">GLQDACPPGRRDAEALRVCAASLPQQSPLQCHHLPLQLLRLQHSPPGAGPAVSQVPSTLHPGRCPHPLWDTWRQLGPLRAGCWRTAPPPKESGLWVQTEGLLSLANRCYFLLGTWLGQGQDCREPLQFPCWTLQLATLHVSFGGSHVEGHAYLLPGHLEHLKAIEAKQKEPAPKLLPHPEPEPEPEPAPGLEPSPAPAPPPVAELEPASPASDPTGLEEGAPLASAPVPAPELEPTGPWAVTTENQLREEKLNILDFPPRLVAEQLTRMEAELFKKLVPAHCLGSIWSQRDRRDHKFLAPTIRDTVAHTNTLANSVIATCLGALGMTAQDRARMVALWIHVAEVSHGRPMEALSGVMGIASCFSAVDIEVCGLSPCAGPRHSCQGHTDLDLSWWWQAHFLPVLLPCVQLKILVPGSVTPQVPGVPSLGFLGICLIQDRRSP</sequence>
<reference evidence="4" key="3">
    <citation type="submission" date="2025-09" db="UniProtKB">
        <authorList>
            <consortium name="Ensembl"/>
        </authorList>
    </citation>
    <scope>IDENTIFICATION</scope>
    <source>
        <strain evidence="4">Thoroughbred</strain>
    </source>
</reference>
<evidence type="ECO:0000313" key="4">
    <source>
        <dbReference type="Ensembl" id="ENSECAP00000072280.1"/>
    </source>
</evidence>
<feature type="compositionally biased region" description="Pro residues" evidence="2">
    <location>
        <begin position="186"/>
        <end position="202"/>
    </location>
</feature>
<dbReference type="InterPro" id="IPR023578">
    <property type="entry name" value="Ras_GEF_dom_sf"/>
</dbReference>
<evidence type="ECO:0000313" key="5">
    <source>
        <dbReference type="Proteomes" id="UP000002281"/>
    </source>
</evidence>
<dbReference type="PANTHER" id="PTHR23113">
    <property type="entry name" value="GUANINE NUCLEOTIDE EXCHANGE FACTOR"/>
    <property type="match status" value="1"/>
</dbReference>
<dbReference type="InterPro" id="IPR001895">
    <property type="entry name" value="RASGEF_cat_dom"/>
</dbReference>
<keyword evidence="1" id="KW-0344">Guanine-nucleotide releasing factor</keyword>
<feature type="region of interest" description="Disordered" evidence="2">
    <location>
        <begin position="173"/>
        <end position="238"/>
    </location>
</feature>
<dbReference type="Gene3D" id="1.10.840.10">
    <property type="entry name" value="Ras guanine-nucleotide exchange factors catalytic domain"/>
    <property type="match status" value="1"/>
</dbReference>
<dbReference type="GeneTree" id="ENSGT00940000153181"/>
<feature type="compositionally biased region" description="Low complexity" evidence="2">
    <location>
        <begin position="203"/>
        <end position="212"/>
    </location>
</feature>
<feature type="domain" description="Ras-GEF" evidence="3">
    <location>
        <begin position="262"/>
        <end position="368"/>
    </location>
</feature>
<accession>A0A9L0SE51</accession>
<dbReference type="InterPro" id="IPR036964">
    <property type="entry name" value="RASGEF_cat_dom_sf"/>
</dbReference>
<dbReference type="PANTHER" id="PTHR23113:SF35">
    <property type="entry name" value="RAL GUANINE NUCLEOTIDE DISSOCIATION STIMULATOR"/>
    <property type="match status" value="1"/>
</dbReference>
<protein>
    <recommendedName>
        <fullName evidence="3">Ras-GEF domain-containing protein</fullName>
    </recommendedName>
</protein>
<reference evidence="4" key="1">
    <citation type="journal article" date="2009" name="Science">
        <title>Genome sequence, comparative analysis, and population genetics of the domestic horse.</title>
        <authorList>
            <consortium name="Broad Institute Genome Sequencing Platform"/>
            <consortium name="Broad Institute Whole Genome Assembly Team"/>
            <person name="Wade C.M."/>
            <person name="Giulotto E."/>
            <person name="Sigurdsson S."/>
            <person name="Zoli M."/>
            <person name="Gnerre S."/>
            <person name="Imsland F."/>
            <person name="Lear T.L."/>
            <person name="Adelson D.L."/>
            <person name="Bailey E."/>
            <person name="Bellone R.R."/>
            <person name="Bloecker H."/>
            <person name="Distl O."/>
            <person name="Edgar R.C."/>
            <person name="Garber M."/>
            <person name="Leeb T."/>
            <person name="Mauceli E."/>
            <person name="MacLeod J.N."/>
            <person name="Penedo M.C.T."/>
            <person name="Raison J.M."/>
            <person name="Sharpe T."/>
            <person name="Vogel J."/>
            <person name="Andersson L."/>
            <person name="Antczak D.F."/>
            <person name="Biagi T."/>
            <person name="Binns M.M."/>
            <person name="Chowdhary B.P."/>
            <person name="Coleman S.J."/>
            <person name="Della Valle G."/>
            <person name="Fryc S."/>
            <person name="Guerin G."/>
            <person name="Hasegawa T."/>
            <person name="Hill E.W."/>
            <person name="Jurka J."/>
            <person name="Kiialainen A."/>
            <person name="Lindgren G."/>
            <person name="Liu J."/>
            <person name="Magnani E."/>
            <person name="Mickelson J.R."/>
            <person name="Murray J."/>
            <person name="Nergadze S.G."/>
            <person name="Onofrio R."/>
            <person name="Pedroni S."/>
            <person name="Piras M.F."/>
            <person name="Raudsepp T."/>
            <person name="Rocchi M."/>
            <person name="Roeed K.H."/>
            <person name="Ryder O.A."/>
            <person name="Searle S."/>
            <person name="Skow L."/>
            <person name="Swinburne J.E."/>
            <person name="Syvaenen A.C."/>
            <person name="Tozaki T."/>
            <person name="Valberg S.J."/>
            <person name="Vaudin M."/>
            <person name="White J.R."/>
            <person name="Zody M.C."/>
            <person name="Lander E.S."/>
            <person name="Lindblad-Toh K."/>
        </authorList>
    </citation>
    <scope>NUCLEOTIDE SEQUENCE [LARGE SCALE GENOMIC DNA]</scope>
    <source>
        <strain evidence="4">Thoroughbred</strain>
    </source>
</reference>
<evidence type="ECO:0000259" key="3">
    <source>
        <dbReference type="Pfam" id="PF00617"/>
    </source>
</evidence>
<dbReference type="AlphaFoldDB" id="A0A9L0SE51"/>
<dbReference type="SUPFAM" id="SSF48366">
    <property type="entry name" value="Ras GEF"/>
    <property type="match status" value="1"/>
</dbReference>
<dbReference type="InterPro" id="IPR008937">
    <property type="entry name" value="Ras-like_GEF"/>
</dbReference>
<name>A0A9L0SE51_HORSE</name>
<dbReference type="GO" id="GO:0005886">
    <property type="term" value="C:plasma membrane"/>
    <property type="evidence" value="ECO:0000318"/>
    <property type="project" value="GO_Central"/>
</dbReference>
<organism evidence="4 5">
    <name type="scientific">Equus caballus</name>
    <name type="common">Horse</name>
    <dbReference type="NCBI Taxonomy" id="9796"/>
    <lineage>
        <taxon>Eukaryota</taxon>
        <taxon>Metazoa</taxon>
        <taxon>Chordata</taxon>
        <taxon>Craniata</taxon>
        <taxon>Vertebrata</taxon>
        <taxon>Euteleostomi</taxon>
        <taxon>Mammalia</taxon>
        <taxon>Eutheria</taxon>
        <taxon>Laurasiatheria</taxon>
        <taxon>Perissodactyla</taxon>
        <taxon>Equidae</taxon>
        <taxon>Equus</taxon>
    </lineage>
</organism>
<dbReference type="GO" id="GO:0005085">
    <property type="term" value="F:guanyl-nucleotide exchange factor activity"/>
    <property type="evidence" value="ECO:0000318"/>
    <property type="project" value="GO_Central"/>
</dbReference>
<keyword evidence="5" id="KW-1185">Reference proteome</keyword>
<dbReference type="GO" id="GO:0007265">
    <property type="term" value="P:Ras protein signal transduction"/>
    <property type="evidence" value="ECO:0000318"/>
    <property type="project" value="GO_Central"/>
</dbReference>
<evidence type="ECO:0000256" key="2">
    <source>
        <dbReference type="SAM" id="MobiDB-lite"/>
    </source>
</evidence>
<reference evidence="4" key="2">
    <citation type="submission" date="2025-08" db="UniProtKB">
        <authorList>
            <consortium name="Ensembl"/>
        </authorList>
    </citation>
    <scope>IDENTIFICATION</scope>
    <source>
        <strain evidence="4">Thoroughbred</strain>
    </source>
</reference>
<dbReference type="Proteomes" id="UP000002281">
    <property type="component" value="Unplaced"/>
</dbReference>
<evidence type="ECO:0000256" key="1">
    <source>
        <dbReference type="ARBA" id="ARBA00022658"/>
    </source>
</evidence>
<proteinExistence type="predicted"/>
<dbReference type="Pfam" id="PF00617">
    <property type="entry name" value="RasGEF"/>
    <property type="match status" value="1"/>
</dbReference>
<dbReference type="Ensembl" id="ENSECAT00000111528.1">
    <property type="protein sequence ID" value="ENSECAP00000072280.1"/>
    <property type="gene ID" value="ENSECAG00000047108.1"/>
</dbReference>